<dbReference type="SUPFAM" id="SSF69593">
    <property type="entry name" value="Glycerol-3-phosphate (1)-acyltransferase"/>
    <property type="match status" value="1"/>
</dbReference>
<dbReference type="GO" id="GO:0003841">
    <property type="term" value="F:1-acylglycerol-3-phosphate O-acyltransferase activity"/>
    <property type="evidence" value="ECO:0007669"/>
    <property type="project" value="TreeGrafter"/>
</dbReference>
<evidence type="ECO:0000313" key="5">
    <source>
        <dbReference type="Proteomes" id="UP000029052"/>
    </source>
</evidence>
<evidence type="ECO:0000259" key="3">
    <source>
        <dbReference type="SMART" id="SM00563"/>
    </source>
</evidence>
<dbReference type="AlphaFoldDB" id="A0A087BAX7"/>
<dbReference type="EMBL" id="JGZB01000004">
    <property type="protein sequence ID" value="KFI68177.1"/>
    <property type="molecule type" value="Genomic_DNA"/>
</dbReference>
<dbReference type="CDD" id="cd07989">
    <property type="entry name" value="LPLAT_AGPAT-like"/>
    <property type="match status" value="1"/>
</dbReference>
<evidence type="ECO:0000313" key="4">
    <source>
        <dbReference type="EMBL" id="KFI68177.1"/>
    </source>
</evidence>
<reference evidence="4 5" key="1">
    <citation type="submission" date="2014-03" db="EMBL/GenBank/DDBJ databases">
        <title>Genomics of Bifidobacteria.</title>
        <authorList>
            <person name="Ventura M."/>
            <person name="Milani C."/>
            <person name="Lugli G.A."/>
        </authorList>
    </citation>
    <scope>NUCLEOTIDE SEQUENCE [LARGE SCALE GENOMIC DNA]</scope>
    <source>
        <strain evidence="4 5">LMG 11591</strain>
    </source>
</reference>
<evidence type="ECO:0000256" key="1">
    <source>
        <dbReference type="ARBA" id="ARBA00022679"/>
    </source>
</evidence>
<gene>
    <name evidence="4" type="ORF">BMAGN_0126</name>
</gene>
<dbReference type="RefSeq" id="WP_022859938.1">
    <property type="nucleotide sequence ID" value="NZ_JGZB01000004.1"/>
</dbReference>
<dbReference type="PANTHER" id="PTHR10434">
    <property type="entry name" value="1-ACYL-SN-GLYCEROL-3-PHOSPHATE ACYLTRANSFERASE"/>
    <property type="match status" value="1"/>
</dbReference>
<dbReference type="InterPro" id="IPR002123">
    <property type="entry name" value="Plipid/glycerol_acylTrfase"/>
</dbReference>
<organism evidence="4 5">
    <name type="scientific">Bifidobacterium magnum</name>
    <dbReference type="NCBI Taxonomy" id="1692"/>
    <lineage>
        <taxon>Bacteria</taxon>
        <taxon>Bacillati</taxon>
        <taxon>Actinomycetota</taxon>
        <taxon>Actinomycetes</taxon>
        <taxon>Bifidobacteriales</taxon>
        <taxon>Bifidobacteriaceae</taxon>
        <taxon>Bifidobacterium</taxon>
    </lineage>
</organism>
<comment type="caution">
    <text evidence="4">The sequence shown here is derived from an EMBL/GenBank/DDBJ whole genome shotgun (WGS) entry which is preliminary data.</text>
</comment>
<keyword evidence="5" id="KW-1185">Reference proteome</keyword>
<dbReference type="SMART" id="SM00563">
    <property type="entry name" value="PlsC"/>
    <property type="match status" value="1"/>
</dbReference>
<name>A0A087BAX7_9BIFI</name>
<dbReference type="eggNOG" id="COG0204">
    <property type="taxonomic scope" value="Bacteria"/>
</dbReference>
<sequence>MASKGKPSPRSSVKPLSNERLAELRREHVLVDPTRWLPTGPRNVHEVEINDQNPKLTHRLLEGCARVLRNRCRPYAWGLDNIPERGPYICAATHVTLFDVFVPMCAQFQMGRRPRFMAKAEMASWPIIGKWFQAVGMQPVKRRSGQARAIEETSIQILTTGRPLTIWPEGTLTRDPQKWPMSMKNGVGFIALEASRRMGRQIPLYVTAVWGAASINQWWPWPRKNVVMAFDTQLDYSDLLADSDTWGDEPPESYADELARRIRLRMKEIMADIRGEKAPDTFYDYRLMKRVPETADPYVTPAERDAGRDMKA</sequence>
<keyword evidence="2 4" id="KW-0012">Acyltransferase</keyword>
<dbReference type="GO" id="GO:0006654">
    <property type="term" value="P:phosphatidic acid biosynthetic process"/>
    <property type="evidence" value="ECO:0007669"/>
    <property type="project" value="TreeGrafter"/>
</dbReference>
<dbReference type="STRING" id="1692.BMAGN_0126"/>
<keyword evidence="1 4" id="KW-0808">Transferase</keyword>
<dbReference type="PANTHER" id="PTHR10434:SF11">
    <property type="entry name" value="1-ACYL-SN-GLYCEROL-3-PHOSPHATE ACYLTRANSFERASE"/>
    <property type="match status" value="1"/>
</dbReference>
<protein>
    <submittedName>
        <fullName evidence="4">1-acyl-sn-glycerol-3-phosphate acyltransferase</fullName>
    </submittedName>
</protein>
<feature type="domain" description="Phospholipid/glycerol acyltransferase" evidence="3">
    <location>
        <begin position="88"/>
        <end position="212"/>
    </location>
</feature>
<evidence type="ECO:0000256" key="2">
    <source>
        <dbReference type="ARBA" id="ARBA00023315"/>
    </source>
</evidence>
<dbReference type="Pfam" id="PF01553">
    <property type="entry name" value="Acyltransferase"/>
    <property type="match status" value="1"/>
</dbReference>
<accession>A0A087BAX7</accession>
<proteinExistence type="predicted"/>
<dbReference type="Proteomes" id="UP000029052">
    <property type="component" value="Unassembled WGS sequence"/>
</dbReference>